<dbReference type="KEGG" id="tco:Theco_3986"/>
<gene>
    <name evidence="1" type="ordered locus">Theco_3986</name>
</gene>
<accession>L0EL26</accession>
<dbReference type="EMBL" id="CP003256">
    <property type="protein sequence ID" value="AGA59990.1"/>
    <property type="molecule type" value="Genomic_DNA"/>
</dbReference>
<dbReference type="Proteomes" id="UP000010795">
    <property type="component" value="Plasmid pTHECO01"/>
</dbReference>
<keyword evidence="1" id="KW-0614">Plasmid</keyword>
<dbReference type="RefSeq" id="WP_015256704.1">
    <property type="nucleotide sequence ID" value="NC_019898.1"/>
</dbReference>
<keyword evidence="2" id="KW-1185">Reference proteome</keyword>
<protein>
    <submittedName>
        <fullName evidence="1">Uncharacterized protein</fullName>
    </submittedName>
</protein>
<geneLocation type="plasmid" evidence="1 2">
    <name>pTHECO01</name>
</geneLocation>
<sequence length="198" mass="21738">MGTQMTDILSWQKQFDLLHDFVYRLAGEGDAEAAEVIRKISQMDVSPVVSALEARLRLVLRLINEMDEAWGESEHPSPAVEQAFSDLDVLRGHLRSLLEGRVVACPDCSRIGKANPACETCGGRGELPALYIFPAQPSPNPASAGAGDMVQCYSCFTTEAEGFVPIYHDPVPGEEPKVKYHLCTSCYDTPFGMRTDQD</sequence>
<name>L0EL26_THECK</name>
<dbReference type="AlphaFoldDB" id="L0EL26"/>
<evidence type="ECO:0000313" key="2">
    <source>
        <dbReference type="Proteomes" id="UP000010795"/>
    </source>
</evidence>
<dbReference type="HOGENOM" id="CLU_1377550_0_0_9"/>
<proteinExistence type="predicted"/>
<reference evidence="2" key="1">
    <citation type="submission" date="2012-01" db="EMBL/GenBank/DDBJ databases">
        <title>Complete sequence of plasmid of Thermobacillus composti KWC4.</title>
        <authorList>
            <person name="Lucas S."/>
            <person name="Han J."/>
            <person name="Lapidus A."/>
            <person name="Cheng J.-F."/>
            <person name="Goodwin L."/>
            <person name="Pitluck S."/>
            <person name="Peters L."/>
            <person name="Ovchinnikova G."/>
            <person name="Teshima H."/>
            <person name="Detter J.C."/>
            <person name="Han C."/>
            <person name="Tapia R."/>
            <person name="Land M."/>
            <person name="Hauser L."/>
            <person name="Kyrpides N."/>
            <person name="Ivanova N."/>
            <person name="Pagani I."/>
            <person name="Anderson I."/>
            <person name="Woyke T."/>
        </authorList>
    </citation>
    <scope>NUCLEOTIDE SEQUENCE [LARGE SCALE GENOMIC DNA]</scope>
    <source>
        <strain evidence="2">DSM 18247 / JCM 13945 / KWC4</strain>
        <plasmid evidence="2">Plasmid pTHECO01</plasmid>
    </source>
</reference>
<evidence type="ECO:0000313" key="1">
    <source>
        <dbReference type="EMBL" id="AGA59990.1"/>
    </source>
</evidence>
<organism evidence="1 2">
    <name type="scientific">Thermobacillus composti (strain DSM 18247 / JCM 13945 / KWC4)</name>
    <dbReference type="NCBI Taxonomy" id="717605"/>
    <lineage>
        <taxon>Bacteria</taxon>
        <taxon>Bacillati</taxon>
        <taxon>Bacillota</taxon>
        <taxon>Bacilli</taxon>
        <taxon>Bacillales</taxon>
        <taxon>Paenibacillaceae</taxon>
        <taxon>Thermobacillus</taxon>
    </lineage>
</organism>